<dbReference type="EC" id="5.5.1.19" evidence="1"/>
<dbReference type="EMBL" id="JACHDB010000001">
    <property type="protein sequence ID" value="MBB5430983.1"/>
    <property type="molecule type" value="Genomic_DNA"/>
</dbReference>
<dbReference type="Proteomes" id="UP000572635">
    <property type="component" value="Unassembled WGS sequence"/>
</dbReference>
<sequence>MRRFDVLIVGAGAAGLTLAHTGAGSVLPGIGAPEIALVEPPPGAASRAEERTWCFWEHGAGPWDGVLTASWRALSVVAPSGAGCEQAITPRSYKMLRSRDFEEHVRAGLAPNVHPCTATVTAITDGADRATVHALRPDGSPVELEARWVFDSRPPSAPPDARTTLLQHFRGWFVRTADDAFDPGTALLMDLRTPQPPRGVSFGYVLPLSRREALVEYTEFTREVLDDSGYDAALRHYTGQVLGLEGFTVTASEQGVIPMTDGCFPTRAGRRVFLLGAAGGAIRPSTGYAFSGIQRQVSSVVRALEEGRVPTPPVPHRRRHRAMDSVLLRALDSGRLDGAAFFARLFAENDMGDVLDFLDGCSAFGRELAMGATTPVVPMSVTAVERALLSLRRRPRGRGAS</sequence>
<name>A0A7W8QJL4_9ACTN</name>
<organism evidence="1 2">
    <name type="scientific">Nocardiopsis composta</name>
    <dbReference type="NCBI Taxonomy" id="157465"/>
    <lineage>
        <taxon>Bacteria</taxon>
        <taxon>Bacillati</taxon>
        <taxon>Actinomycetota</taxon>
        <taxon>Actinomycetes</taxon>
        <taxon>Streptosporangiales</taxon>
        <taxon>Nocardiopsidaceae</taxon>
        <taxon>Nocardiopsis</taxon>
    </lineage>
</organism>
<proteinExistence type="predicted"/>
<dbReference type="InterPro" id="IPR036188">
    <property type="entry name" value="FAD/NAD-bd_sf"/>
</dbReference>
<keyword evidence="1" id="KW-0413">Isomerase</keyword>
<reference evidence="1 2" key="1">
    <citation type="submission" date="2020-08" db="EMBL/GenBank/DDBJ databases">
        <title>Sequencing the genomes of 1000 actinobacteria strains.</title>
        <authorList>
            <person name="Klenk H.-P."/>
        </authorList>
    </citation>
    <scope>NUCLEOTIDE SEQUENCE [LARGE SCALE GENOMIC DNA]</scope>
    <source>
        <strain evidence="1 2">DSM 44551</strain>
    </source>
</reference>
<evidence type="ECO:0000313" key="2">
    <source>
        <dbReference type="Proteomes" id="UP000572635"/>
    </source>
</evidence>
<gene>
    <name evidence="1" type="ORF">HDA36_001067</name>
</gene>
<protein>
    <submittedName>
        <fullName evidence="1">Lycopene beta-cyclase</fullName>
        <ecNumber evidence="1">5.5.1.19</ecNumber>
    </submittedName>
</protein>
<dbReference type="Pfam" id="PF05834">
    <property type="entry name" value="Lycopene_cycl"/>
    <property type="match status" value="1"/>
</dbReference>
<dbReference type="GO" id="GO:0016853">
    <property type="term" value="F:isomerase activity"/>
    <property type="evidence" value="ECO:0007669"/>
    <property type="project" value="UniProtKB-KW"/>
</dbReference>
<dbReference type="AlphaFoldDB" id="A0A7W8QJL4"/>
<dbReference type="Gene3D" id="3.50.50.60">
    <property type="entry name" value="FAD/NAD(P)-binding domain"/>
    <property type="match status" value="1"/>
</dbReference>
<evidence type="ECO:0000313" key="1">
    <source>
        <dbReference type="EMBL" id="MBB5430983.1"/>
    </source>
</evidence>
<keyword evidence="2" id="KW-1185">Reference proteome</keyword>
<accession>A0A7W8QJL4</accession>
<dbReference type="SUPFAM" id="SSF51905">
    <property type="entry name" value="FAD/NAD(P)-binding domain"/>
    <property type="match status" value="1"/>
</dbReference>
<dbReference type="RefSeq" id="WP_184389507.1">
    <property type="nucleotide sequence ID" value="NZ_BAAAJD010000225.1"/>
</dbReference>
<comment type="caution">
    <text evidence="1">The sequence shown here is derived from an EMBL/GenBank/DDBJ whole genome shotgun (WGS) entry which is preliminary data.</text>
</comment>